<dbReference type="EMBL" id="NKHF01000009">
    <property type="protein sequence ID" value="PCK33249.1"/>
    <property type="molecule type" value="Genomic_DNA"/>
</dbReference>
<dbReference type="InterPro" id="IPR041215">
    <property type="entry name" value="FlgO_dom"/>
</dbReference>
<keyword evidence="3" id="KW-1185">Reference proteome</keyword>
<accession>A0A2A5JV96</accession>
<evidence type="ECO:0000313" key="3">
    <source>
        <dbReference type="Proteomes" id="UP000228621"/>
    </source>
</evidence>
<dbReference type="Proteomes" id="UP000228621">
    <property type="component" value="Unassembled WGS sequence"/>
</dbReference>
<dbReference type="OrthoDB" id="6116374at2"/>
<reference evidence="3" key="1">
    <citation type="journal article" date="2019" name="Genome Announc.">
        <title>Draft Genome Sequence of Pseudoalteromonas piscicida Strain 36Y ROTHPW, an Hypersaline Seawater Isolate from the South Coast of Sonora, Mexico.</title>
        <authorList>
            <person name="Sanchez-Diaz R."/>
            <person name="Molina-Garza Z.J."/>
            <person name="Cruz-Suarez L.E."/>
            <person name="Selvin J."/>
            <person name="Kiran G.S."/>
            <person name="Ibarra-Gamez J.C."/>
            <person name="Gomez-Gil B."/>
            <person name="Galaviz-Silva L."/>
        </authorList>
    </citation>
    <scope>NUCLEOTIDE SEQUENCE [LARGE SCALE GENOMIC DNA]</scope>
    <source>
        <strain evidence="3">36Y_RITHPW</strain>
    </source>
</reference>
<organism evidence="2 3">
    <name type="scientific">Pseudoalteromonas piscicida</name>
    <dbReference type="NCBI Taxonomy" id="43662"/>
    <lineage>
        <taxon>Bacteria</taxon>
        <taxon>Pseudomonadati</taxon>
        <taxon>Pseudomonadota</taxon>
        <taxon>Gammaproteobacteria</taxon>
        <taxon>Alteromonadales</taxon>
        <taxon>Pseudoalteromonadaceae</taxon>
        <taxon>Pseudoalteromonas</taxon>
    </lineage>
</organism>
<evidence type="ECO:0000259" key="1">
    <source>
        <dbReference type="Pfam" id="PF17680"/>
    </source>
</evidence>
<dbReference type="Pfam" id="PF17680">
    <property type="entry name" value="FlgO"/>
    <property type="match status" value="1"/>
</dbReference>
<name>A0A2A5JV96_PSEO7</name>
<proteinExistence type="predicted"/>
<dbReference type="AlphaFoldDB" id="A0A2A5JV96"/>
<feature type="domain" description="FlgO" evidence="1">
    <location>
        <begin position="77"/>
        <end position="202"/>
    </location>
</feature>
<sequence length="213" mass="23545">MKNVVLFATTLALLGGCEMTEQPTSSSTDSPQQNDMEILYAMMEEQERNEYAEAAVTQDMGFISYRHRKEVANYANQIALELSDTILGQKPDSIAVASFVNFNESLRETNQLGNQLAESLMHQMQKLGYQALDFKALGKIEVTSSGDLTFSRNASRLKGGQVPSHVLTGTMIYRPRGVEVNARLLEFDTNFVIASTAVTIPYFILDGQATASR</sequence>
<protein>
    <recommendedName>
        <fullName evidence="1">FlgO domain-containing protein</fullName>
    </recommendedName>
</protein>
<dbReference type="PROSITE" id="PS51257">
    <property type="entry name" value="PROKAR_LIPOPROTEIN"/>
    <property type="match status" value="1"/>
</dbReference>
<evidence type="ECO:0000313" key="2">
    <source>
        <dbReference type="EMBL" id="PCK33249.1"/>
    </source>
</evidence>
<gene>
    <name evidence="2" type="ORF">CEX98_02795</name>
</gene>
<dbReference type="RefSeq" id="WP_099640612.1">
    <property type="nucleotide sequence ID" value="NZ_JAQPZX010000002.1"/>
</dbReference>
<comment type="caution">
    <text evidence="2">The sequence shown here is derived from an EMBL/GenBank/DDBJ whole genome shotgun (WGS) entry which is preliminary data.</text>
</comment>